<evidence type="ECO:0000313" key="1">
    <source>
        <dbReference type="EMBL" id="GJU00917.1"/>
    </source>
</evidence>
<name>A0ABQ5INF9_9ASTR</name>
<sequence length="105" mass="11984">MAITLDFQDIPDDEEDTRSGQEYLNDLEEEYQERDLLAKSKRFFKKGTQRFNSAKATDQTECHKCGKKDEEEVSSDDSEMVEVKVLMALAEDNKAVSKEGARNGK</sequence>
<accession>A0ABQ5INF9</accession>
<protein>
    <submittedName>
        <fullName evidence="1">Uncharacterized protein</fullName>
    </submittedName>
</protein>
<dbReference type="EMBL" id="BQNB010020911">
    <property type="protein sequence ID" value="GJU00917.1"/>
    <property type="molecule type" value="Genomic_DNA"/>
</dbReference>
<keyword evidence="2" id="KW-1185">Reference proteome</keyword>
<gene>
    <name evidence="1" type="ORF">Tco_1111255</name>
</gene>
<reference evidence="1" key="1">
    <citation type="journal article" date="2022" name="Int. J. Mol. Sci.">
        <title>Draft Genome of Tanacetum Coccineum: Genomic Comparison of Closely Related Tanacetum-Family Plants.</title>
        <authorList>
            <person name="Yamashiro T."/>
            <person name="Shiraishi A."/>
            <person name="Nakayama K."/>
            <person name="Satake H."/>
        </authorList>
    </citation>
    <scope>NUCLEOTIDE SEQUENCE</scope>
</reference>
<proteinExistence type="predicted"/>
<dbReference type="Proteomes" id="UP001151760">
    <property type="component" value="Unassembled WGS sequence"/>
</dbReference>
<evidence type="ECO:0000313" key="2">
    <source>
        <dbReference type="Proteomes" id="UP001151760"/>
    </source>
</evidence>
<reference evidence="1" key="2">
    <citation type="submission" date="2022-01" db="EMBL/GenBank/DDBJ databases">
        <authorList>
            <person name="Yamashiro T."/>
            <person name="Shiraishi A."/>
            <person name="Satake H."/>
            <person name="Nakayama K."/>
        </authorList>
    </citation>
    <scope>NUCLEOTIDE SEQUENCE</scope>
</reference>
<comment type="caution">
    <text evidence="1">The sequence shown here is derived from an EMBL/GenBank/DDBJ whole genome shotgun (WGS) entry which is preliminary data.</text>
</comment>
<organism evidence="1 2">
    <name type="scientific">Tanacetum coccineum</name>
    <dbReference type="NCBI Taxonomy" id="301880"/>
    <lineage>
        <taxon>Eukaryota</taxon>
        <taxon>Viridiplantae</taxon>
        <taxon>Streptophyta</taxon>
        <taxon>Embryophyta</taxon>
        <taxon>Tracheophyta</taxon>
        <taxon>Spermatophyta</taxon>
        <taxon>Magnoliopsida</taxon>
        <taxon>eudicotyledons</taxon>
        <taxon>Gunneridae</taxon>
        <taxon>Pentapetalae</taxon>
        <taxon>asterids</taxon>
        <taxon>campanulids</taxon>
        <taxon>Asterales</taxon>
        <taxon>Asteraceae</taxon>
        <taxon>Asteroideae</taxon>
        <taxon>Anthemideae</taxon>
        <taxon>Anthemidinae</taxon>
        <taxon>Tanacetum</taxon>
    </lineage>
</organism>